<evidence type="ECO:0000313" key="1">
    <source>
        <dbReference type="EMBL" id="GAA2187334.1"/>
    </source>
</evidence>
<proteinExistence type="predicted"/>
<dbReference type="EMBL" id="BAAAOP010000005">
    <property type="protein sequence ID" value="GAA2187334.1"/>
    <property type="molecule type" value="Genomic_DNA"/>
</dbReference>
<comment type="caution">
    <text evidence="1">The sequence shown here is derived from an EMBL/GenBank/DDBJ whole genome shotgun (WGS) entry which is preliminary data.</text>
</comment>
<accession>A0ABP5MW69</accession>
<name>A0ABP5MW69_9MICO</name>
<organism evidence="1 2">
    <name type="scientific">Leucobacter alluvii</name>
    <dbReference type="NCBI Taxonomy" id="340321"/>
    <lineage>
        <taxon>Bacteria</taxon>
        <taxon>Bacillati</taxon>
        <taxon>Actinomycetota</taxon>
        <taxon>Actinomycetes</taxon>
        <taxon>Micrococcales</taxon>
        <taxon>Microbacteriaceae</taxon>
        <taxon>Leucobacter</taxon>
    </lineage>
</organism>
<dbReference type="Proteomes" id="UP001501084">
    <property type="component" value="Unassembled WGS sequence"/>
</dbReference>
<evidence type="ECO:0000313" key="2">
    <source>
        <dbReference type="Proteomes" id="UP001501084"/>
    </source>
</evidence>
<keyword evidence="2" id="KW-1185">Reference proteome</keyword>
<reference evidence="2" key="1">
    <citation type="journal article" date="2019" name="Int. J. Syst. Evol. Microbiol.">
        <title>The Global Catalogue of Microorganisms (GCM) 10K type strain sequencing project: providing services to taxonomists for standard genome sequencing and annotation.</title>
        <authorList>
            <consortium name="The Broad Institute Genomics Platform"/>
            <consortium name="The Broad Institute Genome Sequencing Center for Infectious Disease"/>
            <person name="Wu L."/>
            <person name="Ma J."/>
        </authorList>
    </citation>
    <scope>NUCLEOTIDE SEQUENCE [LARGE SCALE GENOMIC DNA]</scope>
    <source>
        <strain evidence="2">JCM 14919</strain>
    </source>
</reference>
<protein>
    <submittedName>
        <fullName evidence="1">Uncharacterized protein</fullName>
    </submittedName>
</protein>
<gene>
    <name evidence="1" type="ORF">GCM10009786_11800</name>
</gene>
<sequence length="139" mass="15708">MGATGVSQFGRVASTIGKVAYKAFKRVRRQRELRHALSAGWGFQYYATLRLRDEYSRTGLELHAAHMMELATAIERTLSSRFGSNFATSSSYEIQNGADFSNRLSFSIEQEALIGCSHQHLQKIAARLPRDIHVRIFRA</sequence>